<dbReference type="OrthoDB" id="1646880at2"/>
<comment type="caution">
    <text evidence="5">The sequence shown here is derived from an EMBL/GenBank/DDBJ whole genome shotgun (WGS) entry which is preliminary data.</text>
</comment>
<evidence type="ECO:0000313" key="6">
    <source>
        <dbReference type="Proteomes" id="UP000308528"/>
    </source>
</evidence>
<feature type="modified residue" description="4-aspartylphosphate" evidence="2">
    <location>
        <position position="57"/>
    </location>
</feature>
<protein>
    <submittedName>
        <fullName evidence="5">Response regulator transcription factor</fullName>
    </submittedName>
</protein>
<dbReference type="InterPro" id="IPR001789">
    <property type="entry name" value="Sig_transdc_resp-reg_receiver"/>
</dbReference>
<proteinExistence type="predicted"/>
<dbReference type="Gene3D" id="1.10.10.10">
    <property type="entry name" value="Winged helix-like DNA-binding domain superfamily/Winged helix DNA-binding domain"/>
    <property type="match status" value="1"/>
</dbReference>
<dbReference type="InterPro" id="IPR016032">
    <property type="entry name" value="Sig_transdc_resp-reg_C-effctor"/>
</dbReference>
<dbReference type="Pfam" id="PF00196">
    <property type="entry name" value="GerE"/>
    <property type="match status" value="1"/>
</dbReference>
<dbReference type="InterPro" id="IPR039420">
    <property type="entry name" value="WalR-like"/>
</dbReference>
<organism evidence="5 6">
    <name type="scientific">Neolewinella litorea</name>
    <dbReference type="NCBI Taxonomy" id="2562452"/>
    <lineage>
        <taxon>Bacteria</taxon>
        <taxon>Pseudomonadati</taxon>
        <taxon>Bacteroidota</taxon>
        <taxon>Saprospiria</taxon>
        <taxon>Saprospirales</taxon>
        <taxon>Lewinellaceae</taxon>
        <taxon>Neolewinella</taxon>
    </lineage>
</organism>
<evidence type="ECO:0000256" key="2">
    <source>
        <dbReference type="PROSITE-ProRule" id="PRU00169"/>
    </source>
</evidence>
<dbReference type="GO" id="GO:0003677">
    <property type="term" value="F:DNA binding"/>
    <property type="evidence" value="ECO:0007669"/>
    <property type="project" value="UniProtKB-KW"/>
</dbReference>
<dbReference type="EMBL" id="SRSF01000004">
    <property type="protein sequence ID" value="THH39426.1"/>
    <property type="molecule type" value="Genomic_DNA"/>
</dbReference>
<dbReference type="GO" id="GO:0000160">
    <property type="term" value="P:phosphorelay signal transduction system"/>
    <property type="evidence" value="ECO:0007669"/>
    <property type="project" value="InterPro"/>
</dbReference>
<dbReference type="PRINTS" id="PR00038">
    <property type="entry name" value="HTHLUXR"/>
</dbReference>
<dbReference type="RefSeq" id="WP_136459559.1">
    <property type="nucleotide sequence ID" value="NZ_SRSF01000004.1"/>
</dbReference>
<gene>
    <name evidence="5" type="ORF">E4021_11785</name>
</gene>
<evidence type="ECO:0000259" key="3">
    <source>
        <dbReference type="PROSITE" id="PS50043"/>
    </source>
</evidence>
<dbReference type="InterPro" id="IPR036388">
    <property type="entry name" value="WH-like_DNA-bd_sf"/>
</dbReference>
<sequence length="199" mass="22405">MSLEAMRILIVEDDPVIRTDLKSLLTSHGLEVVGAAKDAVCAYDLLRSTQPNFVILDINLGTGPSGLEVAEVLHTRYRLPYIFLTSYSDSATLEAAMQQGPFGYLVKPFQDETVLSTLAVAWSNYQRLKRNRGINLSDCPEPLTEQEERVARLLVEGLPYRRIAEQLFISQNTLKYHVKHIYAKYGVAGRAELVSRVYE</sequence>
<dbReference type="SMART" id="SM00448">
    <property type="entry name" value="REC"/>
    <property type="match status" value="1"/>
</dbReference>
<keyword evidence="6" id="KW-1185">Reference proteome</keyword>
<reference evidence="5 6" key="1">
    <citation type="submission" date="2019-04" db="EMBL/GenBank/DDBJ databases">
        <title>Lewinella litorea sp. nov., isolated from a marine sand.</title>
        <authorList>
            <person name="Yoon J.-H."/>
        </authorList>
    </citation>
    <scope>NUCLEOTIDE SEQUENCE [LARGE SCALE GENOMIC DNA]</scope>
    <source>
        <strain evidence="5 6">HSMS-39</strain>
    </source>
</reference>
<dbReference type="PROSITE" id="PS50110">
    <property type="entry name" value="RESPONSE_REGULATORY"/>
    <property type="match status" value="1"/>
</dbReference>
<dbReference type="SMART" id="SM00421">
    <property type="entry name" value="HTH_LUXR"/>
    <property type="match status" value="1"/>
</dbReference>
<feature type="domain" description="Response regulatory" evidence="4">
    <location>
        <begin position="7"/>
        <end position="122"/>
    </location>
</feature>
<feature type="domain" description="HTH luxR-type" evidence="3">
    <location>
        <begin position="136"/>
        <end position="199"/>
    </location>
</feature>
<dbReference type="SUPFAM" id="SSF46894">
    <property type="entry name" value="C-terminal effector domain of the bipartite response regulators"/>
    <property type="match status" value="1"/>
</dbReference>
<accession>A0A4S4NI63</accession>
<name>A0A4S4NI63_9BACT</name>
<dbReference type="PANTHER" id="PTHR43214">
    <property type="entry name" value="TWO-COMPONENT RESPONSE REGULATOR"/>
    <property type="match status" value="1"/>
</dbReference>
<dbReference type="Gene3D" id="3.40.50.2300">
    <property type="match status" value="1"/>
</dbReference>
<dbReference type="AlphaFoldDB" id="A0A4S4NI63"/>
<dbReference type="GO" id="GO:0006355">
    <property type="term" value="P:regulation of DNA-templated transcription"/>
    <property type="evidence" value="ECO:0007669"/>
    <property type="project" value="InterPro"/>
</dbReference>
<dbReference type="CDD" id="cd06170">
    <property type="entry name" value="LuxR_C_like"/>
    <property type="match status" value="1"/>
</dbReference>
<dbReference type="PROSITE" id="PS50043">
    <property type="entry name" value="HTH_LUXR_2"/>
    <property type="match status" value="1"/>
</dbReference>
<keyword evidence="2" id="KW-0597">Phosphoprotein</keyword>
<keyword evidence="1" id="KW-0238">DNA-binding</keyword>
<dbReference type="Pfam" id="PF00072">
    <property type="entry name" value="Response_reg"/>
    <property type="match status" value="1"/>
</dbReference>
<evidence type="ECO:0000259" key="4">
    <source>
        <dbReference type="PROSITE" id="PS50110"/>
    </source>
</evidence>
<evidence type="ECO:0000256" key="1">
    <source>
        <dbReference type="ARBA" id="ARBA00023125"/>
    </source>
</evidence>
<dbReference type="InterPro" id="IPR011006">
    <property type="entry name" value="CheY-like_superfamily"/>
</dbReference>
<dbReference type="InterPro" id="IPR000792">
    <property type="entry name" value="Tscrpt_reg_LuxR_C"/>
</dbReference>
<dbReference type="Proteomes" id="UP000308528">
    <property type="component" value="Unassembled WGS sequence"/>
</dbReference>
<dbReference type="SUPFAM" id="SSF52172">
    <property type="entry name" value="CheY-like"/>
    <property type="match status" value="1"/>
</dbReference>
<dbReference type="PROSITE" id="PS00622">
    <property type="entry name" value="HTH_LUXR_1"/>
    <property type="match status" value="1"/>
</dbReference>
<evidence type="ECO:0000313" key="5">
    <source>
        <dbReference type="EMBL" id="THH39426.1"/>
    </source>
</evidence>